<protein>
    <recommendedName>
        <fullName evidence="1">ABM domain-containing protein</fullName>
    </recommendedName>
</protein>
<dbReference type="GO" id="GO:0016491">
    <property type="term" value="F:oxidoreductase activity"/>
    <property type="evidence" value="ECO:0007669"/>
    <property type="project" value="TreeGrafter"/>
</dbReference>
<dbReference type="Pfam" id="PF03992">
    <property type="entry name" value="ABM"/>
    <property type="match status" value="1"/>
</dbReference>
<dbReference type="SUPFAM" id="SSF54909">
    <property type="entry name" value="Dimeric alpha+beta barrel"/>
    <property type="match status" value="1"/>
</dbReference>
<feature type="domain" description="ABM" evidence="1">
    <location>
        <begin position="57"/>
        <end position="150"/>
    </location>
</feature>
<reference evidence="2" key="1">
    <citation type="submission" date="2021-01" db="EMBL/GenBank/DDBJ databases">
        <authorList>
            <person name="Corre E."/>
            <person name="Pelletier E."/>
            <person name="Niang G."/>
            <person name="Scheremetjew M."/>
            <person name="Finn R."/>
            <person name="Kale V."/>
            <person name="Holt S."/>
            <person name="Cochrane G."/>
            <person name="Meng A."/>
            <person name="Brown T."/>
            <person name="Cohen L."/>
        </authorList>
    </citation>
    <scope>NUCLEOTIDE SEQUENCE</scope>
    <source>
        <strain evidence="2">308</strain>
    </source>
</reference>
<evidence type="ECO:0000313" key="2">
    <source>
        <dbReference type="EMBL" id="CAD8885207.1"/>
    </source>
</evidence>
<name>A0A7S1BFU8_9STRA</name>
<organism evidence="2">
    <name type="scientific">Corethron hystrix</name>
    <dbReference type="NCBI Taxonomy" id="216773"/>
    <lineage>
        <taxon>Eukaryota</taxon>
        <taxon>Sar</taxon>
        <taxon>Stramenopiles</taxon>
        <taxon>Ochrophyta</taxon>
        <taxon>Bacillariophyta</taxon>
        <taxon>Coscinodiscophyceae</taxon>
        <taxon>Corethrophycidae</taxon>
        <taxon>Corethrales</taxon>
        <taxon>Corethraceae</taxon>
        <taxon>Corethron</taxon>
    </lineage>
</organism>
<accession>A0A7S1BFU8</accession>
<dbReference type="InterPro" id="IPR011008">
    <property type="entry name" value="Dimeric_a/b-barrel"/>
</dbReference>
<evidence type="ECO:0000259" key="1">
    <source>
        <dbReference type="PROSITE" id="PS51725"/>
    </source>
</evidence>
<dbReference type="GO" id="GO:0005829">
    <property type="term" value="C:cytosol"/>
    <property type="evidence" value="ECO:0007669"/>
    <property type="project" value="TreeGrafter"/>
</dbReference>
<dbReference type="EMBL" id="HBFR01016989">
    <property type="protein sequence ID" value="CAD8885207.1"/>
    <property type="molecule type" value="Transcribed_RNA"/>
</dbReference>
<dbReference type="InterPro" id="IPR050744">
    <property type="entry name" value="AI-2_Isomerase_LsrG"/>
</dbReference>
<sequence>MSTKTNSYKFRPSRTAVTLLILMLANFSTLCSSFLPRATSGIMSKAASSTAINSKPFGIVVEADIKADRIDEFLELIEKDAIGSRAEPGCLRFDVLRSKEDPNKFYFYELYKDDEAVAFHKDQPHFALWTDFKASGGVVKSVSHKADGIFL</sequence>
<dbReference type="PANTHER" id="PTHR33336:SF1">
    <property type="entry name" value="(4S)-4-HYDROXY-5-PHOSPHONOOXYPENTANE-2,3-DIONE ISOMERASE"/>
    <property type="match status" value="1"/>
</dbReference>
<dbReference type="Gene3D" id="3.30.70.100">
    <property type="match status" value="1"/>
</dbReference>
<dbReference type="AlphaFoldDB" id="A0A7S1BFU8"/>
<gene>
    <name evidence="2" type="ORF">CHYS00102_LOCUS12404</name>
</gene>
<dbReference type="PROSITE" id="PS51725">
    <property type="entry name" value="ABM"/>
    <property type="match status" value="1"/>
</dbReference>
<dbReference type="InterPro" id="IPR007138">
    <property type="entry name" value="ABM_dom"/>
</dbReference>
<dbReference type="PANTHER" id="PTHR33336">
    <property type="entry name" value="QUINOL MONOOXYGENASE YGIN-RELATED"/>
    <property type="match status" value="1"/>
</dbReference>
<proteinExistence type="predicted"/>